<name>A0A077M6Z9_9MICO</name>
<proteinExistence type="predicted"/>
<sequence>MAGAPLRISGGWLIAYDSGSLARGKRSEERRDLPLAARLSD</sequence>
<evidence type="ECO:0000313" key="1">
    <source>
        <dbReference type="EMBL" id="CCH79820.1"/>
    </source>
</evidence>
<protein>
    <submittedName>
        <fullName evidence="1">Uncharacterized protein</fullName>
    </submittedName>
</protein>
<dbReference type="EMBL" id="CAJB01000392">
    <property type="protein sequence ID" value="CCH79820.1"/>
    <property type="molecule type" value="Genomic_DNA"/>
</dbReference>
<evidence type="ECO:0000313" key="2">
    <source>
        <dbReference type="Proteomes" id="UP000035721"/>
    </source>
</evidence>
<keyword evidence="2" id="KW-1185">Reference proteome</keyword>
<dbReference type="Proteomes" id="UP000035721">
    <property type="component" value="Unassembled WGS sequence"/>
</dbReference>
<gene>
    <name evidence="1" type="ORF">BN12_60026</name>
</gene>
<organism evidence="1 2">
    <name type="scientific">Nostocoides japonicum T1-X7</name>
    <dbReference type="NCBI Taxonomy" id="1194083"/>
    <lineage>
        <taxon>Bacteria</taxon>
        <taxon>Bacillati</taxon>
        <taxon>Actinomycetota</taxon>
        <taxon>Actinomycetes</taxon>
        <taxon>Micrococcales</taxon>
        <taxon>Intrasporangiaceae</taxon>
        <taxon>Nostocoides</taxon>
    </lineage>
</organism>
<dbReference type="AlphaFoldDB" id="A0A077M6Z9"/>
<comment type="caution">
    <text evidence="1">The sequence shown here is derived from an EMBL/GenBank/DDBJ whole genome shotgun (WGS) entry which is preliminary data.</text>
</comment>
<reference evidence="1 2" key="1">
    <citation type="journal article" date="2013" name="ISME J.">
        <title>A metabolic model for members of the genus Tetrasphaera involved in enhanced biological phosphorus removal.</title>
        <authorList>
            <person name="Kristiansen R."/>
            <person name="Nguyen H.T.T."/>
            <person name="Saunders A.M."/>
            <person name="Nielsen J.L."/>
            <person name="Wimmer R."/>
            <person name="Le V.Q."/>
            <person name="McIlroy S.J."/>
            <person name="Petrovski S."/>
            <person name="Seviour R.J."/>
            <person name="Calteau A."/>
            <person name="Nielsen K.L."/>
            <person name="Nielsen P.H."/>
        </authorList>
    </citation>
    <scope>NUCLEOTIDE SEQUENCE [LARGE SCALE GENOMIC DNA]</scope>
    <source>
        <strain evidence="1 2">T1-X7</strain>
    </source>
</reference>
<accession>A0A077M6Z9</accession>